<comment type="cofactor">
    <cofactor evidence="6">
        <name>[2Fe-2S] cluster</name>
        <dbReference type="ChEBI" id="CHEBI:190135"/>
    </cofactor>
</comment>
<reference evidence="8 9" key="1">
    <citation type="submission" date="2016-01" db="EMBL/GenBank/DDBJ databases">
        <title>Complete Genome Sequence of Paenibacillus yonginensis DCY84, a novel Plant Growth-Promoting Bacteria with Elicitation of Induced Systemic Resistance.</title>
        <authorList>
            <person name="Kim Y.J."/>
            <person name="Yang D.C."/>
            <person name="Sukweenadhi J."/>
        </authorList>
    </citation>
    <scope>NUCLEOTIDE SEQUENCE [LARGE SCALE GENOMIC DNA]</scope>
    <source>
        <strain evidence="8 9">DCY84</strain>
    </source>
</reference>
<name>A0A1B1N0C8_9BACL</name>
<dbReference type="SUPFAM" id="SSF54292">
    <property type="entry name" value="2Fe-2S ferredoxin-like"/>
    <property type="match status" value="1"/>
</dbReference>
<dbReference type="PROSITE" id="PS51085">
    <property type="entry name" value="2FE2S_FER_2"/>
    <property type="match status" value="1"/>
</dbReference>
<dbReference type="PANTHER" id="PTHR23426">
    <property type="entry name" value="FERREDOXIN/ADRENODOXIN"/>
    <property type="match status" value="1"/>
</dbReference>
<dbReference type="InterPro" id="IPR012675">
    <property type="entry name" value="Beta-grasp_dom_sf"/>
</dbReference>
<evidence type="ECO:0000313" key="8">
    <source>
        <dbReference type="EMBL" id="ANS74869.1"/>
    </source>
</evidence>
<sequence>METTITFKPAGKTFKVRPGTTVLLAAQQNRIHIPTRCSGMASCLMCKIQVEAEHAAALSAATQAERRKLGPLLQKGIRLACQAKIDGQAVVSLPEDRLKTVVRKLLEAQQNEDDSLW</sequence>
<dbReference type="Proteomes" id="UP000092573">
    <property type="component" value="Chromosome"/>
</dbReference>
<keyword evidence="3" id="KW-0479">Metal-binding</keyword>
<keyword evidence="5" id="KW-0411">Iron-sulfur</keyword>
<keyword evidence="9" id="KW-1185">Reference proteome</keyword>
<evidence type="ECO:0000313" key="9">
    <source>
        <dbReference type="Proteomes" id="UP000092573"/>
    </source>
</evidence>
<dbReference type="RefSeq" id="WP_068695955.1">
    <property type="nucleotide sequence ID" value="NZ_CP014167.1"/>
</dbReference>
<dbReference type="AlphaFoldDB" id="A0A1B1N0C8"/>
<comment type="similarity">
    <text evidence="1">Belongs to the adrenodoxin/putidaredoxin family.</text>
</comment>
<protein>
    <submittedName>
        <fullName evidence="8">Ferredoxin</fullName>
    </submittedName>
</protein>
<dbReference type="GO" id="GO:0009055">
    <property type="term" value="F:electron transfer activity"/>
    <property type="evidence" value="ECO:0007669"/>
    <property type="project" value="TreeGrafter"/>
</dbReference>
<dbReference type="InterPro" id="IPR001041">
    <property type="entry name" value="2Fe-2S_ferredoxin-type"/>
</dbReference>
<dbReference type="GO" id="GO:0046872">
    <property type="term" value="F:metal ion binding"/>
    <property type="evidence" value="ECO:0007669"/>
    <property type="project" value="UniProtKB-KW"/>
</dbReference>
<organism evidence="8 9">
    <name type="scientific">Paenibacillus yonginensis</name>
    <dbReference type="NCBI Taxonomy" id="1462996"/>
    <lineage>
        <taxon>Bacteria</taxon>
        <taxon>Bacillati</taxon>
        <taxon>Bacillota</taxon>
        <taxon>Bacilli</taxon>
        <taxon>Bacillales</taxon>
        <taxon>Paenibacillaceae</taxon>
        <taxon>Paenibacillus</taxon>
    </lineage>
</organism>
<keyword evidence="4" id="KW-0408">Iron</keyword>
<proteinExistence type="inferred from homology"/>
<dbReference type="GO" id="GO:0051537">
    <property type="term" value="F:2 iron, 2 sulfur cluster binding"/>
    <property type="evidence" value="ECO:0007669"/>
    <property type="project" value="UniProtKB-KW"/>
</dbReference>
<dbReference type="EMBL" id="CP014167">
    <property type="protein sequence ID" value="ANS74869.1"/>
    <property type="molecule type" value="Genomic_DNA"/>
</dbReference>
<evidence type="ECO:0000259" key="7">
    <source>
        <dbReference type="PROSITE" id="PS51085"/>
    </source>
</evidence>
<dbReference type="InterPro" id="IPR001055">
    <property type="entry name" value="Adrenodoxin-like"/>
</dbReference>
<gene>
    <name evidence="8" type="ORF">AWM70_09895</name>
</gene>
<dbReference type="KEGG" id="pyg:AWM70_09895"/>
<dbReference type="STRING" id="1462996.AWM70_09895"/>
<evidence type="ECO:0000256" key="1">
    <source>
        <dbReference type="ARBA" id="ARBA00010914"/>
    </source>
</evidence>
<dbReference type="OrthoDB" id="9810588at2"/>
<keyword evidence="2" id="KW-0001">2Fe-2S</keyword>
<accession>A0A1B1N0C8</accession>
<dbReference type="Gene3D" id="3.10.20.30">
    <property type="match status" value="1"/>
</dbReference>
<evidence type="ECO:0000256" key="3">
    <source>
        <dbReference type="ARBA" id="ARBA00022723"/>
    </source>
</evidence>
<evidence type="ECO:0000256" key="5">
    <source>
        <dbReference type="ARBA" id="ARBA00023014"/>
    </source>
</evidence>
<evidence type="ECO:0000256" key="2">
    <source>
        <dbReference type="ARBA" id="ARBA00022714"/>
    </source>
</evidence>
<dbReference type="CDD" id="cd00207">
    <property type="entry name" value="fer2"/>
    <property type="match status" value="1"/>
</dbReference>
<dbReference type="InterPro" id="IPR036010">
    <property type="entry name" value="2Fe-2S_ferredoxin-like_sf"/>
</dbReference>
<dbReference type="GO" id="GO:0140647">
    <property type="term" value="P:P450-containing electron transport chain"/>
    <property type="evidence" value="ECO:0007669"/>
    <property type="project" value="InterPro"/>
</dbReference>
<evidence type="ECO:0000256" key="4">
    <source>
        <dbReference type="ARBA" id="ARBA00023004"/>
    </source>
</evidence>
<dbReference type="Pfam" id="PF00111">
    <property type="entry name" value="Fer2"/>
    <property type="match status" value="1"/>
</dbReference>
<evidence type="ECO:0000256" key="6">
    <source>
        <dbReference type="ARBA" id="ARBA00034078"/>
    </source>
</evidence>
<feature type="domain" description="2Fe-2S ferredoxin-type" evidence="7">
    <location>
        <begin position="3"/>
        <end position="97"/>
    </location>
</feature>
<dbReference type="PANTHER" id="PTHR23426:SF65">
    <property type="entry name" value="FERREDOXIN-2, MITOCHONDRIAL"/>
    <property type="match status" value="1"/>
</dbReference>